<reference evidence="6" key="1">
    <citation type="submission" date="2022-09" db="EMBL/GenBank/DDBJ databases">
        <title>Fusarium specimens isolated from Avocado Roots.</title>
        <authorList>
            <person name="Stajich J."/>
            <person name="Roper C."/>
            <person name="Heimlech-Rivalta G."/>
        </authorList>
    </citation>
    <scope>NUCLEOTIDE SEQUENCE</scope>
    <source>
        <strain evidence="6">CF00095</strain>
    </source>
</reference>
<organism evidence="6 7">
    <name type="scientific">Fusarium equiseti</name>
    <name type="common">Fusarium scirpi</name>
    <dbReference type="NCBI Taxonomy" id="61235"/>
    <lineage>
        <taxon>Eukaryota</taxon>
        <taxon>Fungi</taxon>
        <taxon>Dikarya</taxon>
        <taxon>Ascomycota</taxon>
        <taxon>Pezizomycotina</taxon>
        <taxon>Sordariomycetes</taxon>
        <taxon>Hypocreomycetidae</taxon>
        <taxon>Hypocreales</taxon>
        <taxon>Nectriaceae</taxon>
        <taxon>Fusarium</taxon>
        <taxon>Fusarium incarnatum-equiseti species complex</taxon>
    </lineage>
</organism>
<feature type="transmembrane region" description="Helical" evidence="5">
    <location>
        <begin position="243"/>
        <end position="261"/>
    </location>
</feature>
<keyword evidence="7" id="KW-1185">Reference proteome</keyword>
<keyword evidence="3 5" id="KW-1133">Transmembrane helix</keyword>
<comment type="subcellular location">
    <subcellularLocation>
        <location evidence="1">Membrane</location>
        <topology evidence="1">Multi-pass membrane protein</topology>
    </subcellularLocation>
</comment>
<accession>A0ABQ8R5T0</accession>
<evidence type="ECO:0000256" key="2">
    <source>
        <dbReference type="ARBA" id="ARBA00022692"/>
    </source>
</evidence>
<dbReference type="Pfam" id="PF04479">
    <property type="entry name" value="RTA1"/>
    <property type="match status" value="1"/>
</dbReference>
<sequence length="294" mass="32632">MSGDGPYGPVVNGTQIVFFEYLPNKPAAISFVALFGMATLAHLIFLIIYRAWFFIPFILGGICEIFGYFGRAQASDRPDEAGPFILQNVLLLAGTPFLAATIYMSLRRVAAALDSEDLSFLSLRWLTKLYVLVDIGCIVSQFIGAIIPASGDADAIAKGRIILIVGLVVQLVALSIFILTSVYLYIRVTDEAGPFLDGSFVRWRRYFRAIEAVTCIMIVRSIVRAVEYLQGQGGFVISHEVFIYLFDALPMFLVMLLFAVIHPSRLVRHRGTGKGKGKRRSDQIGLQEYSTRLE</sequence>
<evidence type="ECO:0000256" key="4">
    <source>
        <dbReference type="ARBA" id="ARBA00023136"/>
    </source>
</evidence>
<evidence type="ECO:0000313" key="6">
    <source>
        <dbReference type="EMBL" id="KAJ4127829.1"/>
    </source>
</evidence>
<feature type="transmembrane region" description="Helical" evidence="5">
    <location>
        <begin position="206"/>
        <end position="223"/>
    </location>
</feature>
<feature type="transmembrane region" description="Helical" evidence="5">
    <location>
        <begin position="161"/>
        <end position="186"/>
    </location>
</feature>
<dbReference type="PANTHER" id="PTHR31465:SF17">
    <property type="entry name" value="DOMAIN PROTEIN, PUTATIVE (AFU_ORTHOLOGUE AFUA_5G09900)-RELATED"/>
    <property type="match status" value="1"/>
</dbReference>
<name>A0ABQ8R5T0_FUSEQ</name>
<evidence type="ECO:0000313" key="7">
    <source>
        <dbReference type="Proteomes" id="UP001152024"/>
    </source>
</evidence>
<feature type="transmembrane region" description="Helical" evidence="5">
    <location>
        <begin position="27"/>
        <end position="48"/>
    </location>
</feature>
<evidence type="ECO:0000256" key="5">
    <source>
        <dbReference type="SAM" id="Phobius"/>
    </source>
</evidence>
<dbReference type="InterPro" id="IPR007568">
    <property type="entry name" value="RTA1"/>
</dbReference>
<proteinExistence type="predicted"/>
<feature type="transmembrane region" description="Helical" evidence="5">
    <location>
        <begin position="127"/>
        <end position="149"/>
    </location>
</feature>
<feature type="transmembrane region" description="Helical" evidence="5">
    <location>
        <begin position="53"/>
        <end position="72"/>
    </location>
</feature>
<dbReference type="Proteomes" id="UP001152024">
    <property type="component" value="Unassembled WGS sequence"/>
</dbReference>
<protein>
    <submittedName>
        <fullName evidence="6">Uncharacterized protein</fullName>
    </submittedName>
</protein>
<dbReference type="PANTHER" id="PTHR31465">
    <property type="entry name" value="PROTEIN RTA1-RELATED"/>
    <property type="match status" value="1"/>
</dbReference>
<evidence type="ECO:0000256" key="3">
    <source>
        <dbReference type="ARBA" id="ARBA00022989"/>
    </source>
</evidence>
<keyword evidence="4 5" id="KW-0472">Membrane</keyword>
<feature type="transmembrane region" description="Helical" evidence="5">
    <location>
        <begin position="84"/>
        <end position="106"/>
    </location>
</feature>
<gene>
    <name evidence="6" type="ORF">NW768_008106</name>
</gene>
<evidence type="ECO:0000256" key="1">
    <source>
        <dbReference type="ARBA" id="ARBA00004141"/>
    </source>
</evidence>
<dbReference type="EMBL" id="JAOQBH010000012">
    <property type="protein sequence ID" value="KAJ4127829.1"/>
    <property type="molecule type" value="Genomic_DNA"/>
</dbReference>
<keyword evidence="2 5" id="KW-0812">Transmembrane</keyword>
<comment type="caution">
    <text evidence="6">The sequence shown here is derived from an EMBL/GenBank/DDBJ whole genome shotgun (WGS) entry which is preliminary data.</text>
</comment>